<dbReference type="Gene3D" id="1.10.238.10">
    <property type="entry name" value="EF-hand"/>
    <property type="match status" value="3"/>
</dbReference>
<evidence type="ECO:0000313" key="3">
    <source>
        <dbReference type="EMBL" id="KAJ8300087.1"/>
    </source>
</evidence>
<dbReference type="InterPro" id="IPR018247">
    <property type="entry name" value="EF_Hand_1_Ca_BS"/>
</dbReference>
<evidence type="ECO:0000256" key="1">
    <source>
        <dbReference type="ARBA" id="ARBA00022837"/>
    </source>
</evidence>
<evidence type="ECO:0000313" key="4">
    <source>
        <dbReference type="Proteomes" id="UP001217089"/>
    </source>
</evidence>
<feature type="domain" description="EF-hand" evidence="2">
    <location>
        <begin position="110"/>
        <end position="145"/>
    </location>
</feature>
<dbReference type="InterPro" id="IPR011992">
    <property type="entry name" value="EF-hand-dom_pair"/>
</dbReference>
<accession>A0ABQ9E958</accession>
<dbReference type="PROSITE" id="PS50222">
    <property type="entry name" value="EF_HAND_2"/>
    <property type="match status" value="2"/>
</dbReference>
<dbReference type="SUPFAM" id="SSF47473">
    <property type="entry name" value="EF-hand"/>
    <property type="match status" value="1"/>
</dbReference>
<keyword evidence="1" id="KW-0106">Calcium</keyword>
<dbReference type="Pfam" id="PF13202">
    <property type="entry name" value="EF-hand_5"/>
    <property type="match status" value="4"/>
</dbReference>
<dbReference type="Proteomes" id="UP001217089">
    <property type="component" value="Unassembled WGS sequence"/>
</dbReference>
<dbReference type="SMART" id="SM00054">
    <property type="entry name" value="EFh"/>
    <property type="match status" value="4"/>
</dbReference>
<proteinExistence type="predicted"/>
<dbReference type="InterPro" id="IPR002048">
    <property type="entry name" value="EF_hand_dom"/>
</dbReference>
<reference evidence="3 4" key="1">
    <citation type="submission" date="2022-12" db="EMBL/GenBank/DDBJ databases">
        <title>Chromosome-level genome of Tegillarca granosa.</title>
        <authorList>
            <person name="Kim J."/>
        </authorList>
    </citation>
    <scope>NUCLEOTIDE SEQUENCE [LARGE SCALE GENOMIC DNA]</scope>
    <source>
        <strain evidence="3">Teg-2019</strain>
        <tissue evidence="3">Adductor muscle</tissue>
    </source>
</reference>
<dbReference type="EMBL" id="JARBDR010000919">
    <property type="protein sequence ID" value="KAJ8300087.1"/>
    <property type="molecule type" value="Genomic_DNA"/>
</dbReference>
<gene>
    <name evidence="3" type="ORF">KUTeg_021606</name>
</gene>
<sequence>MYIPIRETYGNFHELNYRFVWLFLGLVLTSQINAQGGVLDLFGIINVLYLKADKNHDGIITEPELEDVYHENGQVSKSEFVTLWMEITKETKEHADAFFYLADLTDDNVIDEHDLGPMYHVFDLDGDGQVTAVEFAKKWAGIITETPLAVLFERSDVDKSNFLTKSEFNNFLSSFDKNGDGMVTKPEMEQGWNDSQFGIVGTADTFFTHLDLNHNGHIDSNDLGHIFTKYDTSRILMMADMLPPPPAIGQ</sequence>
<comment type="caution">
    <text evidence="3">The sequence shown here is derived from an EMBL/GenBank/DDBJ whole genome shotgun (WGS) entry which is preliminary data.</text>
</comment>
<protein>
    <recommendedName>
        <fullName evidence="2">EF-hand domain-containing protein</fullName>
    </recommendedName>
</protein>
<keyword evidence="4" id="KW-1185">Reference proteome</keyword>
<evidence type="ECO:0000259" key="2">
    <source>
        <dbReference type="PROSITE" id="PS50222"/>
    </source>
</evidence>
<name>A0ABQ9E958_TEGGR</name>
<organism evidence="3 4">
    <name type="scientific">Tegillarca granosa</name>
    <name type="common">Malaysian cockle</name>
    <name type="synonym">Anadara granosa</name>
    <dbReference type="NCBI Taxonomy" id="220873"/>
    <lineage>
        <taxon>Eukaryota</taxon>
        <taxon>Metazoa</taxon>
        <taxon>Spiralia</taxon>
        <taxon>Lophotrochozoa</taxon>
        <taxon>Mollusca</taxon>
        <taxon>Bivalvia</taxon>
        <taxon>Autobranchia</taxon>
        <taxon>Pteriomorphia</taxon>
        <taxon>Arcoida</taxon>
        <taxon>Arcoidea</taxon>
        <taxon>Arcidae</taxon>
        <taxon>Tegillarca</taxon>
    </lineage>
</organism>
<dbReference type="PROSITE" id="PS00018">
    <property type="entry name" value="EF_HAND_1"/>
    <property type="match status" value="3"/>
</dbReference>
<feature type="domain" description="EF-hand" evidence="2">
    <location>
        <begin position="163"/>
        <end position="198"/>
    </location>
</feature>